<accession>A0A975BDM3</accession>
<dbReference type="Proteomes" id="UP000663720">
    <property type="component" value="Chromosome"/>
</dbReference>
<organism evidence="1 2">
    <name type="scientific">Desulfonema limicola</name>
    <dbReference type="NCBI Taxonomy" id="45656"/>
    <lineage>
        <taxon>Bacteria</taxon>
        <taxon>Pseudomonadati</taxon>
        <taxon>Thermodesulfobacteriota</taxon>
        <taxon>Desulfobacteria</taxon>
        <taxon>Desulfobacterales</taxon>
        <taxon>Desulfococcaceae</taxon>
        <taxon>Desulfonema</taxon>
    </lineage>
</organism>
<dbReference type="KEGG" id="dli:dnl_56390"/>
<evidence type="ECO:0000313" key="1">
    <source>
        <dbReference type="EMBL" id="QTA83244.1"/>
    </source>
</evidence>
<dbReference type="EMBL" id="CP061799">
    <property type="protein sequence ID" value="QTA83244.1"/>
    <property type="molecule type" value="Genomic_DNA"/>
</dbReference>
<name>A0A975BDM3_9BACT</name>
<gene>
    <name evidence="1" type="ORF">dnl_56390</name>
</gene>
<keyword evidence="2" id="KW-1185">Reference proteome</keyword>
<sequence length="61" mass="7614">MNINEKQKDILDTITIFNIRAGYDDYKMEFYKKCTKQFTEDRVENIKEFRKWIKEKFLNQL</sequence>
<dbReference type="RefSeq" id="WP_420828276.1">
    <property type="nucleotide sequence ID" value="NZ_CP061799.1"/>
</dbReference>
<dbReference type="AlphaFoldDB" id="A0A975BDM3"/>
<evidence type="ECO:0000313" key="2">
    <source>
        <dbReference type="Proteomes" id="UP000663720"/>
    </source>
</evidence>
<protein>
    <submittedName>
        <fullName evidence="1">Uncharacterized protein</fullName>
    </submittedName>
</protein>
<reference evidence="1" key="1">
    <citation type="journal article" date="2021" name="Microb. Physiol.">
        <title>Proteogenomic Insights into the Physiology of Marine, Sulfate-Reducing, Filamentous Desulfonema limicola and Desulfonema magnum.</title>
        <authorList>
            <person name="Schnaars V."/>
            <person name="Wohlbrand L."/>
            <person name="Scheve S."/>
            <person name="Hinrichs C."/>
            <person name="Reinhardt R."/>
            <person name="Rabus R."/>
        </authorList>
    </citation>
    <scope>NUCLEOTIDE SEQUENCE</scope>
    <source>
        <strain evidence="1">5ac10</strain>
    </source>
</reference>
<proteinExistence type="predicted"/>